<evidence type="ECO:0000313" key="2">
    <source>
        <dbReference type="Proteomes" id="UP000486903"/>
    </source>
</evidence>
<dbReference type="SUPFAM" id="SSF69360">
    <property type="entry name" value="Cell wall binding repeat"/>
    <property type="match status" value="1"/>
</dbReference>
<reference evidence="1 2" key="1">
    <citation type="submission" date="2019-04" db="EMBL/GenBank/DDBJ databases">
        <title>Genome sequencing of Clostridium botulinum Groups I-IV and Clostridium butyricum.</title>
        <authorList>
            <person name="Brunt J."/>
            <person name="Van Vliet A.H.M."/>
            <person name="Stringer S.C."/>
            <person name="Carter A.T."/>
            <person name="Peck M.W."/>
        </authorList>
    </citation>
    <scope>NUCLEOTIDE SEQUENCE [LARGE SCALE GENOMIC DNA]</scope>
    <source>
        <strain evidence="1 2">BL81</strain>
    </source>
</reference>
<dbReference type="Gene3D" id="2.10.270.10">
    <property type="entry name" value="Cholin Binding"/>
    <property type="match status" value="1"/>
</dbReference>
<gene>
    <name evidence="1" type="ORF">FDG31_09830</name>
</gene>
<accession>A0A6B4JNR8</accession>
<protein>
    <submittedName>
        <fullName evidence="1">Uncharacterized protein</fullName>
    </submittedName>
</protein>
<proteinExistence type="predicted"/>
<organism evidence="1 2">
    <name type="scientific">Clostridium botulinum</name>
    <dbReference type="NCBI Taxonomy" id="1491"/>
    <lineage>
        <taxon>Bacteria</taxon>
        <taxon>Bacillati</taxon>
        <taxon>Bacillota</taxon>
        <taxon>Clostridia</taxon>
        <taxon>Eubacteriales</taxon>
        <taxon>Clostridiaceae</taxon>
        <taxon>Clostridium</taxon>
    </lineage>
</organism>
<dbReference type="EMBL" id="SXFB01000006">
    <property type="protein sequence ID" value="NFV26463.1"/>
    <property type="molecule type" value="Genomic_DNA"/>
</dbReference>
<evidence type="ECO:0000313" key="1">
    <source>
        <dbReference type="EMBL" id="NFV26463.1"/>
    </source>
</evidence>
<dbReference type="PROSITE" id="PS51170">
    <property type="entry name" value="CW"/>
    <property type="match status" value="2"/>
</dbReference>
<dbReference type="Proteomes" id="UP000486903">
    <property type="component" value="Unassembled WGS sequence"/>
</dbReference>
<dbReference type="InterPro" id="IPR018337">
    <property type="entry name" value="Cell_wall/Cho-bd_repeat"/>
</dbReference>
<dbReference type="Pfam" id="PF19127">
    <property type="entry name" value="Choline_bind_3"/>
    <property type="match status" value="1"/>
</dbReference>
<name>A0A6B4JNR8_CLOBO</name>
<comment type="caution">
    <text evidence="1">The sequence shown here is derived from an EMBL/GenBank/DDBJ whole genome shotgun (WGS) entry which is preliminary data.</text>
</comment>
<dbReference type="AlphaFoldDB" id="A0A6B4JNR8"/>
<sequence length="134" mass="15725">MIMKVDKSSITGAIILGILVIAISFLSAMILSKVQYKCESSKNFNLRNIFVNGWKEKNGYMYYYENGENILGWFKYNDNWYYFGQDGKMRTGWIKDEEDWYYLNEDGTMALNINIDGYYLNEKGILIDSPNNKK</sequence>